<accession>A0AAD3NIR0</accession>
<keyword evidence="3" id="KW-1185">Reference proteome</keyword>
<feature type="region of interest" description="Disordered" evidence="1">
    <location>
        <begin position="94"/>
        <end position="135"/>
    </location>
</feature>
<evidence type="ECO:0000256" key="1">
    <source>
        <dbReference type="SAM" id="MobiDB-lite"/>
    </source>
</evidence>
<feature type="region of interest" description="Disordered" evidence="1">
    <location>
        <begin position="1"/>
        <end position="46"/>
    </location>
</feature>
<organism evidence="2 3">
    <name type="scientific">Lates japonicus</name>
    <name type="common">Japanese lates</name>
    <dbReference type="NCBI Taxonomy" id="270547"/>
    <lineage>
        <taxon>Eukaryota</taxon>
        <taxon>Metazoa</taxon>
        <taxon>Chordata</taxon>
        <taxon>Craniata</taxon>
        <taxon>Vertebrata</taxon>
        <taxon>Euteleostomi</taxon>
        <taxon>Actinopterygii</taxon>
        <taxon>Neopterygii</taxon>
        <taxon>Teleostei</taxon>
        <taxon>Neoteleostei</taxon>
        <taxon>Acanthomorphata</taxon>
        <taxon>Carangaria</taxon>
        <taxon>Carangaria incertae sedis</taxon>
        <taxon>Centropomidae</taxon>
        <taxon>Lates</taxon>
    </lineage>
</organism>
<comment type="caution">
    <text evidence="2">The sequence shown here is derived from an EMBL/GenBank/DDBJ whole genome shotgun (WGS) entry which is preliminary data.</text>
</comment>
<keyword evidence="2" id="KW-0238">DNA-binding</keyword>
<sequence length="160" mass="17800">MFKRTTAAPCDQRQRFTAVSEPASCWGGDEIDRKAGDGNLTDDNEDARFDARFRSKTRRLIEKLNPRKDPDRVPAQSKGVSLESTFDVKRYLSSSEEARAGSVSPPDGARSEFGFRTGGDKWEETAGGGSRELYPKLDPADCRSVCITRDPHPAQRWVST</sequence>
<dbReference type="AlphaFoldDB" id="A0AAD3NIR0"/>
<dbReference type="Proteomes" id="UP001279410">
    <property type="component" value="Unassembled WGS sequence"/>
</dbReference>
<gene>
    <name evidence="2" type="ORF">AKAME5_002411400</name>
</gene>
<evidence type="ECO:0000313" key="2">
    <source>
        <dbReference type="EMBL" id="GLD72789.1"/>
    </source>
</evidence>
<keyword evidence="2" id="KW-0371">Homeobox</keyword>
<evidence type="ECO:0000313" key="3">
    <source>
        <dbReference type="Proteomes" id="UP001279410"/>
    </source>
</evidence>
<dbReference type="EMBL" id="BRZM01001226">
    <property type="protein sequence ID" value="GLD72789.1"/>
    <property type="molecule type" value="Genomic_DNA"/>
</dbReference>
<reference evidence="2" key="1">
    <citation type="submission" date="2022-08" db="EMBL/GenBank/DDBJ databases">
        <title>Genome sequencing of akame (Lates japonicus).</title>
        <authorList>
            <person name="Hashiguchi Y."/>
            <person name="Takahashi H."/>
        </authorList>
    </citation>
    <scope>NUCLEOTIDE SEQUENCE</scope>
    <source>
        <strain evidence="2">Kochi</strain>
    </source>
</reference>
<proteinExistence type="predicted"/>
<dbReference type="GO" id="GO:0003677">
    <property type="term" value="F:DNA binding"/>
    <property type="evidence" value="ECO:0007669"/>
    <property type="project" value="UniProtKB-KW"/>
</dbReference>
<name>A0AAD3NIR0_LATJO</name>
<protein>
    <submittedName>
        <fullName evidence="2">Homeobox protein HMX1-like protein</fullName>
    </submittedName>
</protein>